<keyword evidence="3" id="KW-1185">Reference proteome</keyword>
<gene>
    <name evidence="2" type="ORF">Ahy_B05g078046</name>
</gene>
<reference evidence="2 3" key="1">
    <citation type="submission" date="2019-01" db="EMBL/GenBank/DDBJ databases">
        <title>Sequencing of cultivated peanut Arachis hypogaea provides insights into genome evolution and oil improvement.</title>
        <authorList>
            <person name="Chen X."/>
        </authorList>
    </citation>
    <scope>NUCLEOTIDE SEQUENCE [LARGE SCALE GENOMIC DNA]</scope>
    <source>
        <strain evidence="3">cv. Fuhuasheng</strain>
        <tissue evidence="2">Leaves</tissue>
    </source>
</reference>
<dbReference type="InterPro" id="IPR003871">
    <property type="entry name" value="RFA1B/D_OB_1st"/>
</dbReference>
<evidence type="ECO:0000313" key="3">
    <source>
        <dbReference type="Proteomes" id="UP000289738"/>
    </source>
</evidence>
<proteinExistence type="predicted"/>
<dbReference type="InterPro" id="IPR012340">
    <property type="entry name" value="NA-bd_OB-fold"/>
</dbReference>
<feature type="domain" description="Replication protein A 70 kDa DNA-binding subunit B/D first OB fold" evidence="1">
    <location>
        <begin position="87"/>
        <end position="183"/>
    </location>
</feature>
<dbReference type="SUPFAM" id="SSF50249">
    <property type="entry name" value="Nucleic acid-binding proteins"/>
    <property type="match status" value="3"/>
</dbReference>
<dbReference type="STRING" id="3818.A0A444Z665"/>
<dbReference type="Pfam" id="PF02721">
    <property type="entry name" value="DUF223"/>
    <property type="match status" value="1"/>
</dbReference>
<dbReference type="CDD" id="cd04480">
    <property type="entry name" value="RPA1_DBD_A_like"/>
    <property type="match status" value="1"/>
</dbReference>
<name>A0A444Z665_ARAHY</name>
<dbReference type="AlphaFoldDB" id="A0A444Z665"/>
<dbReference type="Gene3D" id="2.40.50.140">
    <property type="entry name" value="Nucleic acid-binding proteins"/>
    <property type="match status" value="3"/>
</dbReference>
<dbReference type="EMBL" id="SDMP01000015">
    <property type="protein sequence ID" value="RYR09664.1"/>
    <property type="molecule type" value="Genomic_DNA"/>
</dbReference>
<dbReference type="PANTHER" id="PTHR47165:SF4">
    <property type="entry name" value="OS03G0429900 PROTEIN"/>
    <property type="match status" value="1"/>
</dbReference>
<organism evidence="2 3">
    <name type="scientific">Arachis hypogaea</name>
    <name type="common">Peanut</name>
    <dbReference type="NCBI Taxonomy" id="3818"/>
    <lineage>
        <taxon>Eukaryota</taxon>
        <taxon>Viridiplantae</taxon>
        <taxon>Streptophyta</taxon>
        <taxon>Embryophyta</taxon>
        <taxon>Tracheophyta</taxon>
        <taxon>Spermatophyta</taxon>
        <taxon>Magnoliopsida</taxon>
        <taxon>eudicotyledons</taxon>
        <taxon>Gunneridae</taxon>
        <taxon>Pentapetalae</taxon>
        <taxon>rosids</taxon>
        <taxon>fabids</taxon>
        <taxon>Fabales</taxon>
        <taxon>Fabaceae</taxon>
        <taxon>Papilionoideae</taxon>
        <taxon>50 kb inversion clade</taxon>
        <taxon>dalbergioids sensu lato</taxon>
        <taxon>Dalbergieae</taxon>
        <taxon>Pterocarpus clade</taxon>
        <taxon>Arachis</taxon>
    </lineage>
</organism>
<accession>A0A444Z665</accession>
<comment type="caution">
    <text evidence="2">The sequence shown here is derived from an EMBL/GenBank/DDBJ whole genome shotgun (WGS) entry which is preliminary data.</text>
</comment>
<dbReference type="PANTHER" id="PTHR47165">
    <property type="entry name" value="OS03G0429900 PROTEIN"/>
    <property type="match status" value="1"/>
</dbReference>
<evidence type="ECO:0000313" key="2">
    <source>
        <dbReference type="EMBL" id="RYR09664.1"/>
    </source>
</evidence>
<sequence length="484" mass="55333">MKQLTEDHKRRMLIEWMHGERDKWLVVINTSFGHIEEMSRFLQSLPILGLNSAVTLYKYSMDDHHTYCLSVAMAARYDLIKCINAGPEHKVWKLKVRVIRLWTVSHFANSGVKAPIEMVVLDEEGDTIQCSIKGIFVPIFEGLLAEDNVYVVTNFAIALNTIKFKPTRYEFRINFKRDTIVRPVQDSSVSLNGFNFVPFKKIHAESKEDGYLVDVIGQLASKGNLVEFTRDGKPSSYITIELDDLEGGQKLREEHPCLTYVVILQMGKIKFYSGIMSVFNINYNSKLFINVEFSAARNFFARVNKLNPVDGQGIMPLVCDQPVSIEEDFLRLSVYKIIAEIKEHNQDAVFVTVGTIKEVETEFGWWYKGCKKCRRGLRELEKRYFCPNCVEDYEFYVPRSYTIVGVQKRQSSSVVASVAINLAQLYEDVNLSTVKTHLPSSDTQSGQNIDPFVDDEVLNGYDDSMLDVDMEDNFIPSSETLDGM</sequence>
<protein>
    <recommendedName>
        <fullName evidence="1">Replication protein A 70 kDa DNA-binding subunit B/D first OB fold domain-containing protein</fullName>
    </recommendedName>
</protein>
<dbReference type="Proteomes" id="UP000289738">
    <property type="component" value="Chromosome B05"/>
</dbReference>
<evidence type="ECO:0000259" key="1">
    <source>
        <dbReference type="Pfam" id="PF02721"/>
    </source>
</evidence>